<dbReference type="Gene3D" id="1.10.10.2840">
    <property type="entry name" value="PucR C-terminal helix-turn-helix domain"/>
    <property type="match status" value="1"/>
</dbReference>
<organism evidence="5 6">
    <name type="scientific">Paraclostridium benzoelyticum</name>
    <dbReference type="NCBI Taxonomy" id="1629550"/>
    <lineage>
        <taxon>Bacteria</taxon>
        <taxon>Bacillati</taxon>
        <taxon>Bacillota</taxon>
        <taxon>Clostridia</taxon>
        <taxon>Peptostreptococcales</taxon>
        <taxon>Peptostreptococcaceae</taxon>
        <taxon>Paraclostridium</taxon>
    </lineage>
</organism>
<dbReference type="PANTHER" id="PTHR33744">
    <property type="entry name" value="CARBOHYDRATE DIACID REGULATOR"/>
    <property type="match status" value="1"/>
</dbReference>
<dbReference type="OrthoDB" id="212459at2"/>
<gene>
    <name evidence="5" type="ORF">VN21_08740</name>
</gene>
<keyword evidence="6" id="KW-1185">Reference proteome</keyword>
<reference evidence="5 6" key="1">
    <citation type="submission" date="2015-04" db="EMBL/GenBank/DDBJ databases">
        <title>Microcin producing Clostridium sp. JC272T.</title>
        <authorList>
            <person name="Jyothsna T."/>
            <person name="Sasikala C."/>
            <person name="Ramana C."/>
        </authorList>
    </citation>
    <scope>NUCLEOTIDE SEQUENCE [LARGE SCALE GENOMIC DNA]</scope>
    <source>
        <strain evidence="5 6">JC272</strain>
    </source>
</reference>
<feature type="domain" description="CdaR GGDEF-like" evidence="4">
    <location>
        <begin position="144"/>
        <end position="258"/>
    </location>
</feature>
<accession>A0A0M3DH97</accession>
<feature type="domain" description="Putative sugar diacid recognition" evidence="2">
    <location>
        <begin position="6"/>
        <end position="135"/>
    </location>
</feature>
<name>A0A0M3DH97_9FIRM</name>
<dbReference type="RefSeq" id="WP_046822906.1">
    <property type="nucleotide sequence ID" value="NZ_LBBT01000184.1"/>
</dbReference>
<sequence length="366" mass="42515">MAINKISKNLAQEIVNAVKEVVDKDINFIDKNGVIIGSTDKNRLNTFHQAGYKAVKTLSNITVEDNSEYEGSKKGINYPIKINKDAIGAIGITGEPSEVSKYGFLVTKITEIFIKEQELNYKYEADKQRINYVVKSLIYDSIEDKNEIESILEQFGIGVNQKFAVVLMKIKKNHNDREVEIIEEDISKVFDSIGNIFKIYVYPNECIALVNEQKYEKLKLVYMDILNKYKDKLNGGVGRLKDLYDTHKSYQEARIALQYSKKNNKILTYIDDLDLELILENLDLEIKNQYLEKVLKNLDYEDIKLLEIYYKNDMSLKATSEELYIHKNTLQYRLERIYQRSGLNPRCFKESVVLYIAIAIRLSKFN</sequence>
<evidence type="ECO:0000313" key="5">
    <source>
        <dbReference type="EMBL" id="KKY01501.1"/>
    </source>
</evidence>
<dbReference type="PATRIC" id="fig|1629550.3.peg.1189"/>
<feature type="domain" description="PucR C-terminal helix-turn-helix" evidence="3">
    <location>
        <begin position="304"/>
        <end position="360"/>
    </location>
</feature>
<dbReference type="InterPro" id="IPR041522">
    <property type="entry name" value="CdaR_GGDEF"/>
</dbReference>
<dbReference type="Pfam" id="PF17853">
    <property type="entry name" value="GGDEF_2"/>
    <property type="match status" value="1"/>
</dbReference>
<dbReference type="InterPro" id="IPR025736">
    <property type="entry name" value="PucR_C-HTH_dom"/>
</dbReference>
<dbReference type="InterPro" id="IPR008599">
    <property type="entry name" value="Diacid_rec"/>
</dbReference>
<dbReference type="AlphaFoldDB" id="A0A0M3DH97"/>
<dbReference type="InterPro" id="IPR051448">
    <property type="entry name" value="CdaR-like_regulators"/>
</dbReference>
<comment type="similarity">
    <text evidence="1">Belongs to the CdaR family.</text>
</comment>
<dbReference type="EMBL" id="LBBT01000184">
    <property type="protein sequence ID" value="KKY01501.1"/>
    <property type="molecule type" value="Genomic_DNA"/>
</dbReference>
<evidence type="ECO:0000259" key="2">
    <source>
        <dbReference type="Pfam" id="PF05651"/>
    </source>
</evidence>
<protein>
    <recommendedName>
        <fullName evidence="7">Sugar diacid recognition protein</fullName>
    </recommendedName>
</protein>
<evidence type="ECO:0000259" key="3">
    <source>
        <dbReference type="Pfam" id="PF13556"/>
    </source>
</evidence>
<dbReference type="Pfam" id="PF13556">
    <property type="entry name" value="HTH_30"/>
    <property type="match status" value="1"/>
</dbReference>
<evidence type="ECO:0000313" key="6">
    <source>
        <dbReference type="Proteomes" id="UP000034407"/>
    </source>
</evidence>
<evidence type="ECO:0008006" key="7">
    <source>
        <dbReference type="Google" id="ProtNLM"/>
    </source>
</evidence>
<comment type="caution">
    <text evidence="5">The sequence shown here is derived from an EMBL/GenBank/DDBJ whole genome shotgun (WGS) entry which is preliminary data.</text>
</comment>
<proteinExistence type="inferred from homology"/>
<evidence type="ECO:0000256" key="1">
    <source>
        <dbReference type="ARBA" id="ARBA00006754"/>
    </source>
</evidence>
<evidence type="ECO:0000259" key="4">
    <source>
        <dbReference type="Pfam" id="PF17853"/>
    </source>
</evidence>
<dbReference type="Pfam" id="PF05651">
    <property type="entry name" value="Diacid_rec"/>
    <property type="match status" value="1"/>
</dbReference>
<dbReference type="PANTHER" id="PTHR33744:SF16">
    <property type="entry name" value="CARBOHYDRATE DIACID REGULATOR"/>
    <property type="match status" value="1"/>
</dbReference>
<dbReference type="InterPro" id="IPR042070">
    <property type="entry name" value="PucR_C-HTH_sf"/>
</dbReference>
<dbReference type="Proteomes" id="UP000034407">
    <property type="component" value="Unassembled WGS sequence"/>
</dbReference>